<dbReference type="PANTHER" id="PTHR43702">
    <property type="entry name" value="L-FUCOSE-PROTON SYMPORTER"/>
    <property type="match status" value="1"/>
</dbReference>
<gene>
    <name evidence="6" type="ORF">I303_04695</name>
    <name evidence="7" type="ORF">I303_104330</name>
</gene>
<feature type="transmembrane region" description="Helical" evidence="4">
    <location>
        <begin position="686"/>
        <end position="705"/>
    </location>
</feature>
<keyword evidence="4" id="KW-0472">Membrane</keyword>
<organism evidence="6">
    <name type="scientific">Kwoniella dejecticola CBS 10117</name>
    <dbReference type="NCBI Taxonomy" id="1296121"/>
    <lineage>
        <taxon>Eukaryota</taxon>
        <taxon>Fungi</taxon>
        <taxon>Dikarya</taxon>
        <taxon>Basidiomycota</taxon>
        <taxon>Agaricomycotina</taxon>
        <taxon>Tremellomycetes</taxon>
        <taxon>Tremellales</taxon>
        <taxon>Cryptococcaceae</taxon>
        <taxon>Kwoniella</taxon>
    </lineage>
</organism>
<evidence type="ECO:0000256" key="2">
    <source>
        <dbReference type="ARBA" id="ARBA00022475"/>
    </source>
</evidence>
<reference evidence="7" key="3">
    <citation type="submission" date="2024-02" db="EMBL/GenBank/DDBJ databases">
        <title>Comparative genomics of Cryptococcus and Kwoniella reveals pathogenesis evolution and contrasting modes of karyotype evolution via chromosome fusion or intercentromeric recombination.</title>
        <authorList>
            <person name="Coelho M.A."/>
            <person name="David-Palma M."/>
            <person name="Shea T."/>
            <person name="Bowers K."/>
            <person name="McGinley-Smith S."/>
            <person name="Mohammad A.W."/>
            <person name="Gnirke A."/>
            <person name="Yurkov A.M."/>
            <person name="Nowrousian M."/>
            <person name="Sun S."/>
            <person name="Cuomo C.A."/>
            <person name="Heitman J."/>
        </authorList>
    </citation>
    <scope>NUCLEOTIDE SEQUENCE</scope>
    <source>
        <strain evidence="7">CBS 10117</strain>
    </source>
</reference>
<feature type="transmembrane region" description="Helical" evidence="4">
    <location>
        <begin position="55"/>
        <end position="75"/>
    </location>
</feature>
<protein>
    <recommendedName>
        <fullName evidence="5">Rhodopsin domain-containing protein</fullName>
    </recommendedName>
</protein>
<evidence type="ECO:0000313" key="8">
    <source>
        <dbReference type="Proteomes" id="UP000078595"/>
    </source>
</evidence>
<evidence type="ECO:0000256" key="3">
    <source>
        <dbReference type="SAM" id="MobiDB-lite"/>
    </source>
</evidence>
<dbReference type="Proteomes" id="UP000078595">
    <property type="component" value="Chromosome 5"/>
</dbReference>
<feature type="transmembrane region" description="Helical" evidence="4">
    <location>
        <begin position="270"/>
        <end position="290"/>
    </location>
</feature>
<feature type="transmembrane region" description="Helical" evidence="4">
    <location>
        <begin position="913"/>
        <end position="931"/>
    </location>
</feature>
<accession>A0A1A6A5M4</accession>
<feature type="transmembrane region" description="Helical" evidence="4">
    <location>
        <begin position="517"/>
        <end position="538"/>
    </location>
</feature>
<dbReference type="EMBL" id="CP144534">
    <property type="protein sequence ID" value="WWC61745.1"/>
    <property type="molecule type" value="Genomic_DNA"/>
</dbReference>
<keyword evidence="4" id="KW-1133">Transmembrane helix</keyword>
<feature type="domain" description="Rhodopsin" evidence="5">
    <location>
        <begin position="35"/>
        <end position="286"/>
    </location>
</feature>
<dbReference type="GO" id="GO:0022857">
    <property type="term" value="F:transmembrane transporter activity"/>
    <property type="evidence" value="ECO:0007669"/>
    <property type="project" value="InterPro"/>
</dbReference>
<feature type="transmembrane region" description="Helical" evidence="4">
    <location>
        <begin position="129"/>
        <end position="151"/>
    </location>
</feature>
<dbReference type="GeneID" id="28968394"/>
<dbReference type="RefSeq" id="XP_018263202.1">
    <property type="nucleotide sequence ID" value="XM_018407991.1"/>
</dbReference>
<feature type="transmembrane region" description="Helical" evidence="4">
    <location>
        <begin position="171"/>
        <end position="195"/>
    </location>
</feature>
<reference evidence="6" key="1">
    <citation type="submission" date="2013-07" db="EMBL/GenBank/DDBJ databases">
        <title>The Genome Sequence of Cryptococcus dejecticola CBS10117.</title>
        <authorList>
            <consortium name="The Broad Institute Genome Sequencing Platform"/>
            <person name="Cuomo C."/>
            <person name="Litvintseva A."/>
            <person name="Chen Y."/>
            <person name="Heitman J."/>
            <person name="Sun S."/>
            <person name="Springer D."/>
            <person name="Dromer F."/>
            <person name="Young S.K."/>
            <person name="Zeng Q."/>
            <person name="Gargeya S."/>
            <person name="Fitzgerald M."/>
            <person name="Abouelleil A."/>
            <person name="Alvarado L."/>
            <person name="Berlin A.M."/>
            <person name="Chapman S.B."/>
            <person name="Dewar J."/>
            <person name="Goldberg J."/>
            <person name="Griggs A."/>
            <person name="Gujja S."/>
            <person name="Hansen M."/>
            <person name="Howarth C."/>
            <person name="Imamovic A."/>
            <person name="Larimer J."/>
            <person name="McCowan C."/>
            <person name="Murphy C."/>
            <person name="Pearson M."/>
            <person name="Priest M."/>
            <person name="Roberts A."/>
            <person name="Saif S."/>
            <person name="Shea T."/>
            <person name="Sykes S."/>
            <person name="Wortman J."/>
            <person name="Nusbaum C."/>
            <person name="Birren B."/>
        </authorList>
    </citation>
    <scope>NUCLEOTIDE SEQUENCE [LARGE SCALE GENOMIC DNA]</scope>
    <source>
        <strain evidence="6">CBS 10117</strain>
    </source>
</reference>
<keyword evidence="4" id="KW-0812">Transmembrane</keyword>
<feature type="transmembrane region" description="Helical" evidence="4">
    <location>
        <begin position="615"/>
        <end position="636"/>
    </location>
</feature>
<dbReference type="InterPro" id="IPR049326">
    <property type="entry name" value="Rhodopsin_dom_fungi"/>
</dbReference>
<evidence type="ECO:0000256" key="4">
    <source>
        <dbReference type="SAM" id="Phobius"/>
    </source>
</evidence>
<evidence type="ECO:0000313" key="6">
    <source>
        <dbReference type="EMBL" id="OBR85360.1"/>
    </source>
</evidence>
<dbReference type="InterPro" id="IPR050375">
    <property type="entry name" value="MFS_TsgA-like"/>
</dbReference>
<dbReference type="Pfam" id="PF07690">
    <property type="entry name" value="MFS_1"/>
    <property type="match status" value="1"/>
</dbReference>
<reference evidence="7" key="2">
    <citation type="submission" date="2013-07" db="EMBL/GenBank/DDBJ databases">
        <authorList>
            <consortium name="The Broad Institute Genome Sequencing Platform"/>
            <person name="Cuomo C."/>
            <person name="Litvintseva A."/>
            <person name="Chen Y."/>
            <person name="Heitman J."/>
            <person name="Sun S."/>
            <person name="Springer D."/>
            <person name="Dromer F."/>
            <person name="Young S.K."/>
            <person name="Zeng Q."/>
            <person name="Gargeya S."/>
            <person name="Fitzgerald M."/>
            <person name="Abouelleil A."/>
            <person name="Alvarado L."/>
            <person name="Berlin A.M."/>
            <person name="Chapman S.B."/>
            <person name="Dewar J."/>
            <person name="Goldberg J."/>
            <person name="Griggs A."/>
            <person name="Gujja S."/>
            <person name="Hansen M."/>
            <person name="Howarth C."/>
            <person name="Imamovic A."/>
            <person name="Larimer J."/>
            <person name="McCowan C."/>
            <person name="Murphy C."/>
            <person name="Pearson M."/>
            <person name="Priest M."/>
            <person name="Roberts A."/>
            <person name="Saif S."/>
            <person name="Shea T."/>
            <person name="Sykes S."/>
            <person name="Wortman J."/>
            <person name="Nusbaum C."/>
            <person name="Birren B."/>
        </authorList>
    </citation>
    <scope>NUCLEOTIDE SEQUENCE</scope>
    <source>
        <strain evidence="7">CBS 10117</strain>
    </source>
</reference>
<feature type="transmembrane region" description="Helical" evidence="4">
    <location>
        <begin position="875"/>
        <end position="893"/>
    </location>
</feature>
<comment type="subcellular location">
    <subcellularLocation>
        <location evidence="1">Cell inner membrane</location>
        <topology evidence="1">Multi-pass membrane protein</topology>
    </subcellularLocation>
</comment>
<feature type="transmembrane region" description="Helical" evidence="4">
    <location>
        <begin position="816"/>
        <end position="837"/>
    </location>
</feature>
<feature type="transmembrane region" description="Helical" evidence="4">
    <location>
        <begin position="95"/>
        <end position="117"/>
    </location>
</feature>
<dbReference type="SUPFAM" id="SSF103473">
    <property type="entry name" value="MFS general substrate transporter"/>
    <property type="match status" value="1"/>
</dbReference>
<dbReference type="EMBL" id="KI894031">
    <property type="protein sequence ID" value="OBR85360.1"/>
    <property type="molecule type" value="Genomic_DNA"/>
</dbReference>
<feature type="transmembrane region" description="Helical" evidence="4">
    <location>
        <begin position="786"/>
        <end position="809"/>
    </location>
</feature>
<proteinExistence type="predicted"/>
<dbReference type="OrthoDB" id="2562510at2759"/>
<feature type="transmembrane region" description="Helical" evidence="4">
    <location>
        <begin position="586"/>
        <end position="603"/>
    </location>
</feature>
<keyword evidence="2" id="KW-1003">Cell membrane</keyword>
<dbReference type="KEGG" id="kdj:28968394"/>
<sequence length="1020" mass="113524">MSSTIQPSSVLNDRSAAVFTITLALLVLSTAFTIARLISKWGIVKKRTADDYVSVLAWVFAAAMSVTILLAARYGLGKPDTKINPDYILRLKRSIYAFTTLYNPALMTTKTAILILYIRMSTAHPFLRYASWFVLAIVDIAGLVLTFLNIFQCRPVSAAYTRMPGECIDLVSLYLSSAPINILTDLAILLFPLPILTSLRMEFRQKIVLVATFIVGGFVTIVDIIRIVYLQNALREQIRLGEGSKISATNRPANFTWHISFTLMWSAVEVNVGLMCCCVLVLKPLVMVILPQILKRRRDSEVLTSDPEVIPNEKKGRNSIANNLGQSGKNSTSVDAGEDSEGSHSGGLAHDLPMIGEDDFQAEKFHPEPVKRRNTMRSTLSKINTDLGLGARNKNTVNEVALAPDEAEDEDGDEEGEMDFMQMLASGGPPPTSPVVNPGPMDMPDLPPMLRRDTVPISPVERKVSSATKSNSPLRHLKSRLSKHGDEINEQAPTRRFSDFVNLGDKKDLTHLSRKEAWWPIVFVSSLFFMWGFGYSLLSTLNSHIEVLLGYSPSQAIGLYNAYWLGYLLSPPLLGYWVLSRSGFRTTFIFGLSIYSIGALAFWPSSVLRSYPGFLVSNFIIAFGLSTLEIAANPFISLAGPGELSEARLNFSQGIQAVGTVVAPILAEKVLFNNLQSQLELFNVQWCYLAVSLFVIALGVVFFYVPLPEANMDTLEALSLQRLENARLDSTTINSTKLSFSRYRVQLRWMLAFLGGTIIWAYSGAQEALAYYWNPLHSVIRPQDDAFWDLTLAHALFAIGRFLAAFWCYIGIPPRIVLALHLFGATLTSLLMIVLPAGANNGGTFGCMLLLLFFESAIFPTSWAMAMRNQGKRTLLVAAFLTSSIAGAGQWPTVTYGIYTRHGGRTNPREPQWVVFALYIWLLGIVIWENCKRDVRRWMDPRWCRMEHTPPGGHGCELERTRSRFEGTFEGWSWSGGIQQPPPCKTQGQDEWKVSVKHVEFSEHQGDGSYTTHSQGHTIE</sequence>
<dbReference type="InterPro" id="IPR036259">
    <property type="entry name" value="MFS_trans_sf"/>
</dbReference>
<feature type="transmembrane region" description="Helical" evidence="4">
    <location>
        <begin position="747"/>
        <end position="766"/>
    </location>
</feature>
<dbReference type="Pfam" id="PF20684">
    <property type="entry name" value="Fung_rhodopsin"/>
    <property type="match status" value="1"/>
</dbReference>
<dbReference type="AlphaFoldDB" id="A0A1A6A5M4"/>
<feature type="transmembrane region" description="Helical" evidence="4">
    <location>
        <begin position="207"/>
        <end position="229"/>
    </location>
</feature>
<dbReference type="InterPro" id="IPR011701">
    <property type="entry name" value="MFS"/>
</dbReference>
<feature type="transmembrane region" description="Helical" evidence="4">
    <location>
        <begin position="16"/>
        <end position="35"/>
    </location>
</feature>
<name>A0A1A6A5M4_9TREE</name>
<dbReference type="GO" id="GO:0005886">
    <property type="term" value="C:plasma membrane"/>
    <property type="evidence" value="ECO:0007669"/>
    <property type="project" value="UniProtKB-SubCell"/>
</dbReference>
<keyword evidence="8" id="KW-1185">Reference proteome</keyword>
<dbReference type="VEuPathDB" id="FungiDB:I303_04695"/>
<dbReference type="STRING" id="1296121.A0A1A6A5M4"/>
<evidence type="ECO:0000313" key="7">
    <source>
        <dbReference type="EMBL" id="WWC61745.1"/>
    </source>
</evidence>
<feature type="region of interest" description="Disordered" evidence="3">
    <location>
        <begin position="304"/>
        <end position="351"/>
    </location>
</feature>
<dbReference type="PANTHER" id="PTHR43702:SF13">
    <property type="entry name" value="MONOSACCHARIDE TRANSPORTER, PUTATIVE (AFU_ORTHOLOGUE AFUA_4G06630)-RELATED"/>
    <property type="match status" value="1"/>
</dbReference>
<feature type="compositionally biased region" description="Polar residues" evidence="3">
    <location>
        <begin position="319"/>
        <end position="334"/>
    </location>
</feature>
<evidence type="ECO:0000256" key="1">
    <source>
        <dbReference type="ARBA" id="ARBA00004429"/>
    </source>
</evidence>
<evidence type="ECO:0000259" key="5">
    <source>
        <dbReference type="Pfam" id="PF20684"/>
    </source>
</evidence>
<feature type="transmembrane region" description="Helical" evidence="4">
    <location>
        <begin position="843"/>
        <end position="863"/>
    </location>
</feature>
<dbReference type="Gene3D" id="1.20.1250.20">
    <property type="entry name" value="MFS general substrate transporter like domains"/>
    <property type="match status" value="2"/>
</dbReference>
<feature type="transmembrane region" description="Helical" evidence="4">
    <location>
        <begin position="558"/>
        <end position="579"/>
    </location>
</feature>